<organism evidence="2 3">
    <name type="scientific">Mycolicibacter heraklionensis</name>
    <dbReference type="NCBI Taxonomy" id="512402"/>
    <lineage>
        <taxon>Bacteria</taxon>
        <taxon>Bacillati</taxon>
        <taxon>Actinomycetota</taxon>
        <taxon>Actinomycetes</taxon>
        <taxon>Mycobacteriales</taxon>
        <taxon>Mycobacteriaceae</taxon>
        <taxon>Mycolicibacter</taxon>
    </lineage>
</organism>
<comment type="caution">
    <text evidence="2">The sequence shown here is derived from an EMBL/GenBank/DDBJ whole genome shotgun (WGS) entry which is preliminary data.</text>
</comment>
<protein>
    <submittedName>
        <fullName evidence="2">Hemerythrin</fullName>
    </submittedName>
</protein>
<feature type="domain" description="Hemerythrin-like" evidence="1">
    <location>
        <begin position="14"/>
        <end position="129"/>
    </location>
</feature>
<dbReference type="PANTHER" id="PTHR35585:SF1">
    <property type="entry name" value="HHE DOMAIN PROTEIN (AFU_ORTHOLOGUE AFUA_4G00730)"/>
    <property type="match status" value="1"/>
</dbReference>
<evidence type="ECO:0000313" key="3">
    <source>
        <dbReference type="Proteomes" id="UP000036464"/>
    </source>
</evidence>
<dbReference type="InterPro" id="IPR012312">
    <property type="entry name" value="Hemerythrin-like"/>
</dbReference>
<dbReference type="Proteomes" id="UP000036464">
    <property type="component" value="Unassembled WGS sequence"/>
</dbReference>
<accession>A0ABR5FGS7</accession>
<name>A0ABR5FGS7_9MYCO</name>
<dbReference type="PANTHER" id="PTHR35585">
    <property type="entry name" value="HHE DOMAIN PROTEIN (AFU_ORTHOLOGUE AFUA_4G00730)"/>
    <property type="match status" value="1"/>
</dbReference>
<sequence length="189" mass="21206">MAMAQTTLHSRTDVVDFLTAQHQRIKTLFDETLLAAGAERDESFVRLRRLLAVHETAEEEIVHPRAAHELDNGRAMIDARLAEEKQAKEALGELENVNVDSEFFTEKLRELRDDVLEHAGHEEHDEFARLRDELSDSELQLLERAVRLAEAIAPTRPHAGVEGALANAFVGPFASMVDRARDAILGYDS</sequence>
<dbReference type="EMBL" id="LDPO01000005">
    <property type="protein sequence ID" value="KLO29664.1"/>
    <property type="molecule type" value="Genomic_DNA"/>
</dbReference>
<dbReference type="Pfam" id="PF01814">
    <property type="entry name" value="Hemerythrin"/>
    <property type="match status" value="1"/>
</dbReference>
<evidence type="ECO:0000259" key="1">
    <source>
        <dbReference type="Pfam" id="PF01814"/>
    </source>
</evidence>
<reference evidence="2 3" key="1">
    <citation type="submission" date="2015-05" db="EMBL/GenBank/DDBJ databases">
        <title>Genome sequence of Mycobacterium heraklionense Davo strain.</title>
        <authorList>
            <person name="Greninger A.L."/>
            <person name="Cunningham G."/>
            <person name="Miller S."/>
        </authorList>
    </citation>
    <scope>NUCLEOTIDE SEQUENCE [LARGE SCALE GENOMIC DNA]</scope>
    <source>
        <strain evidence="2 3">Davo</strain>
    </source>
</reference>
<keyword evidence="3" id="KW-1185">Reference proteome</keyword>
<gene>
    <name evidence="2" type="ORF">ABW16_08535</name>
</gene>
<proteinExistence type="predicted"/>
<evidence type="ECO:0000313" key="2">
    <source>
        <dbReference type="EMBL" id="KLO29664.1"/>
    </source>
</evidence>